<feature type="binding site" evidence="7">
    <location>
        <position position="8"/>
    </location>
    <ligand>
        <name>a divalent metal cation</name>
        <dbReference type="ChEBI" id="CHEBI:60240"/>
    </ligand>
</feature>
<evidence type="ECO:0000256" key="7">
    <source>
        <dbReference type="HAMAP-Rule" id="MF_00060"/>
    </source>
</evidence>
<evidence type="ECO:0000259" key="8">
    <source>
        <dbReference type="Pfam" id="PF01975"/>
    </source>
</evidence>
<keyword evidence="10" id="KW-1185">Reference proteome</keyword>
<dbReference type="GO" id="GO:0046872">
    <property type="term" value="F:metal ion binding"/>
    <property type="evidence" value="ECO:0007669"/>
    <property type="project" value="UniProtKB-UniRule"/>
</dbReference>
<dbReference type="OrthoDB" id="9780815at2"/>
<evidence type="ECO:0000313" key="9">
    <source>
        <dbReference type="EMBL" id="SFC49662.1"/>
    </source>
</evidence>
<evidence type="ECO:0000256" key="4">
    <source>
        <dbReference type="ARBA" id="ARBA00022723"/>
    </source>
</evidence>
<comment type="similarity">
    <text evidence="2 7">Belongs to the SurE nucleotidase family.</text>
</comment>
<comment type="catalytic activity">
    <reaction evidence="1 7">
        <text>a ribonucleoside 5'-phosphate + H2O = a ribonucleoside + phosphate</text>
        <dbReference type="Rhea" id="RHEA:12484"/>
        <dbReference type="ChEBI" id="CHEBI:15377"/>
        <dbReference type="ChEBI" id="CHEBI:18254"/>
        <dbReference type="ChEBI" id="CHEBI:43474"/>
        <dbReference type="ChEBI" id="CHEBI:58043"/>
        <dbReference type="EC" id="3.1.3.5"/>
    </reaction>
</comment>
<dbReference type="GO" id="GO:0005737">
    <property type="term" value="C:cytoplasm"/>
    <property type="evidence" value="ECO:0007669"/>
    <property type="project" value="UniProtKB-SubCell"/>
</dbReference>
<comment type="function">
    <text evidence="7">Nucleotidase that shows phosphatase activity on nucleoside 5'-monophosphates.</text>
</comment>
<dbReference type="AlphaFoldDB" id="A0A1I1JNX5"/>
<accession>A0A1I1JNX5</accession>
<proteinExistence type="inferred from homology"/>
<dbReference type="NCBIfam" id="TIGR00087">
    <property type="entry name" value="surE"/>
    <property type="match status" value="1"/>
</dbReference>
<evidence type="ECO:0000313" key="10">
    <source>
        <dbReference type="Proteomes" id="UP000199577"/>
    </source>
</evidence>
<dbReference type="PANTHER" id="PTHR30457">
    <property type="entry name" value="5'-NUCLEOTIDASE SURE"/>
    <property type="match status" value="1"/>
</dbReference>
<dbReference type="GO" id="GO:0008253">
    <property type="term" value="F:5'-nucleotidase activity"/>
    <property type="evidence" value="ECO:0007669"/>
    <property type="project" value="UniProtKB-UniRule"/>
</dbReference>
<dbReference type="EMBL" id="FOLL01000012">
    <property type="protein sequence ID" value="SFC49662.1"/>
    <property type="molecule type" value="Genomic_DNA"/>
</dbReference>
<dbReference type="PANTHER" id="PTHR30457:SF12">
    <property type="entry name" value="5'_3'-NUCLEOTIDASE SURE"/>
    <property type="match status" value="1"/>
</dbReference>
<keyword evidence="4 7" id="KW-0479">Metal-binding</keyword>
<dbReference type="InterPro" id="IPR002828">
    <property type="entry name" value="SurE-like_Pase/nucleotidase"/>
</dbReference>
<protein>
    <recommendedName>
        <fullName evidence="7">5'-nucleotidase SurE</fullName>
        <ecNumber evidence="7">3.1.3.5</ecNumber>
    </recommendedName>
    <alternativeName>
        <fullName evidence="7">Nucleoside 5'-monophosphate phosphohydrolase</fullName>
    </alternativeName>
</protein>
<feature type="binding site" evidence="7">
    <location>
        <position position="9"/>
    </location>
    <ligand>
        <name>a divalent metal cation</name>
        <dbReference type="ChEBI" id="CHEBI:60240"/>
    </ligand>
</feature>
<dbReference type="Gene3D" id="3.40.1210.10">
    <property type="entry name" value="Survival protein SurE-like phosphatase/nucleotidase"/>
    <property type="match status" value="1"/>
</dbReference>
<evidence type="ECO:0000256" key="6">
    <source>
        <dbReference type="ARBA" id="ARBA00022801"/>
    </source>
</evidence>
<dbReference type="GO" id="GO:0000166">
    <property type="term" value="F:nucleotide binding"/>
    <property type="evidence" value="ECO:0007669"/>
    <property type="project" value="UniProtKB-KW"/>
</dbReference>
<keyword evidence="6 7" id="KW-0378">Hydrolase</keyword>
<dbReference type="InterPro" id="IPR036523">
    <property type="entry name" value="SurE-like_sf"/>
</dbReference>
<comment type="subcellular location">
    <subcellularLocation>
        <location evidence="7">Cytoplasm</location>
    </subcellularLocation>
</comment>
<organism evidence="9 10">
    <name type="scientific">Parapedobacter composti</name>
    <dbReference type="NCBI Taxonomy" id="623281"/>
    <lineage>
        <taxon>Bacteria</taxon>
        <taxon>Pseudomonadati</taxon>
        <taxon>Bacteroidota</taxon>
        <taxon>Sphingobacteriia</taxon>
        <taxon>Sphingobacteriales</taxon>
        <taxon>Sphingobacteriaceae</taxon>
        <taxon>Parapedobacter</taxon>
    </lineage>
</organism>
<dbReference type="HAMAP" id="MF_00060">
    <property type="entry name" value="SurE"/>
    <property type="match status" value="1"/>
</dbReference>
<evidence type="ECO:0000256" key="2">
    <source>
        <dbReference type="ARBA" id="ARBA00011062"/>
    </source>
</evidence>
<dbReference type="RefSeq" id="WP_090974082.1">
    <property type="nucleotide sequence ID" value="NZ_FOLL01000012.1"/>
</dbReference>
<evidence type="ECO:0000256" key="1">
    <source>
        <dbReference type="ARBA" id="ARBA00000815"/>
    </source>
</evidence>
<dbReference type="EC" id="3.1.3.5" evidence="7"/>
<evidence type="ECO:0000256" key="3">
    <source>
        <dbReference type="ARBA" id="ARBA00022490"/>
    </source>
</evidence>
<reference evidence="9 10" key="1">
    <citation type="submission" date="2016-10" db="EMBL/GenBank/DDBJ databases">
        <authorList>
            <person name="de Groot N.N."/>
        </authorList>
    </citation>
    <scope>NUCLEOTIDE SEQUENCE [LARGE SCALE GENOMIC DNA]</scope>
    <source>
        <strain evidence="9 10">DSM 22900</strain>
    </source>
</reference>
<comment type="cofactor">
    <cofactor evidence="7">
        <name>a divalent metal cation</name>
        <dbReference type="ChEBI" id="CHEBI:60240"/>
    </cofactor>
    <text evidence="7">Binds 1 divalent metal cation per subunit.</text>
</comment>
<dbReference type="STRING" id="623281.SAMN05421747_112124"/>
<dbReference type="GO" id="GO:0004309">
    <property type="term" value="F:exopolyphosphatase activity"/>
    <property type="evidence" value="ECO:0007669"/>
    <property type="project" value="TreeGrafter"/>
</dbReference>
<name>A0A1I1JNX5_9SPHI</name>
<dbReference type="GO" id="GO:0008254">
    <property type="term" value="F:3'-nucleotidase activity"/>
    <property type="evidence" value="ECO:0007669"/>
    <property type="project" value="TreeGrafter"/>
</dbReference>
<dbReference type="Proteomes" id="UP000199577">
    <property type="component" value="Unassembled WGS sequence"/>
</dbReference>
<dbReference type="SUPFAM" id="SSF64167">
    <property type="entry name" value="SurE-like"/>
    <property type="match status" value="1"/>
</dbReference>
<feature type="binding site" evidence="7">
    <location>
        <position position="94"/>
    </location>
    <ligand>
        <name>a divalent metal cation</name>
        <dbReference type="ChEBI" id="CHEBI:60240"/>
    </ligand>
</feature>
<sequence length="249" mass="27294">MRILVTNDDGIYSPGISALAEIASKFGEVLVVAPDVEQSSMGHAVTHSRPLSYKKSPIEFPGIEAYRVNGTPADCVALGTHLRNNIEVVLSGINLGPNLGNAMWHSGTLAAAKQAVLLGKKGVALSTPADQAEPDFGTLAPYVEKTLAFLLRKPEEVALYNVNFPPQPKGICWTRQSVRFYDGKIEPGKDPMGRKHYWFTVFPLEPAETNTDRWAVENGLVSVTPLRLDLTDENQLRQFTADGTWHWPA</sequence>
<evidence type="ECO:0000256" key="5">
    <source>
        <dbReference type="ARBA" id="ARBA00022741"/>
    </source>
</evidence>
<keyword evidence="3 7" id="KW-0963">Cytoplasm</keyword>
<feature type="binding site" evidence="7">
    <location>
        <position position="39"/>
    </location>
    <ligand>
        <name>a divalent metal cation</name>
        <dbReference type="ChEBI" id="CHEBI:60240"/>
    </ligand>
</feature>
<dbReference type="Pfam" id="PF01975">
    <property type="entry name" value="SurE"/>
    <property type="match status" value="1"/>
</dbReference>
<feature type="domain" description="Survival protein SurE-like phosphatase/nucleotidase" evidence="8">
    <location>
        <begin position="3"/>
        <end position="181"/>
    </location>
</feature>
<dbReference type="InterPro" id="IPR030048">
    <property type="entry name" value="SurE"/>
</dbReference>
<keyword evidence="5 7" id="KW-0547">Nucleotide-binding</keyword>
<gene>
    <name evidence="7" type="primary">surE</name>
    <name evidence="9" type="ORF">SAMN05421747_112124</name>
</gene>